<evidence type="ECO:0000313" key="2">
    <source>
        <dbReference type="WBParaSite" id="PDA_v2.g13370.t1"/>
    </source>
</evidence>
<dbReference type="AlphaFoldDB" id="A0A914P7I1"/>
<organism evidence="1 2">
    <name type="scientific">Panagrolaimus davidi</name>
    <dbReference type="NCBI Taxonomy" id="227884"/>
    <lineage>
        <taxon>Eukaryota</taxon>
        <taxon>Metazoa</taxon>
        <taxon>Ecdysozoa</taxon>
        <taxon>Nematoda</taxon>
        <taxon>Chromadorea</taxon>
        <taxon>Rhabditida</taxon>
        <taxon>Tylenchina</taxon>
        <taxon>Panagrolaimomorpha</taxon>
        <taxon>Panagrolaimoidea</taxon>
        <taxon>Panagrolaimidae</taxon>
        <taxon>Panagrolaimus</taxon>
    </lineage>
</organism>
<dbReference type="Gene3D" id="3.40.50.720">
    <property type="entry name" value="NAD(P)-binding Rossmann-like Domain"/>
    <property type="match status" value="1"/>
</dbReference>
<protein>
    <submittedName>
        <fullName evidence="2">Uncharacterized protein</fullName>
    </submittedName>
</protein>
<dbReference type="WBParaSite" id="PDA_v2.g13370.t1">
    <property type="protein sequence ID" value="PDA_v2.g13370.t1"/>
    <property type="gene ID" value="PDA_v2.g13370"/>
</dbReference>
<keyword evidence="1" id="KW-1185">Reference proteome</keyword>
<dbReference type="Proteomes" id="UP000887578">
    <property type="component" value="Unplaced"/>
</dbReference>
<accession>A0A914P7I1</accession>
<proteinExistence type="predicted"/>
<name>A0A914P7I1_9BILA</name>
<reference evidence="2" key="1">
    <citation type="submission" date="2022-11" db="UniProtKB">
        <authorList>
            <consortium name="WormBaseParasite"/>
        </authorList>
    </citation>
    <scope>IDENTIFICATION</scope>
</reference>
<sequence length="165" mass="18392">MESDTPTFIGNKYSVVKGFTDQNMNFFKNTLNARIRLPINDEDSPRNLLRKLIGFNKVVDIPNSITYLPNCLPILADLALKKETGALNLVNPGAITFPKILNIYEEETGQRLNFEIESVPKDSPALKTRAHCTLDTSRLQSLAPTVIPIEKAIRKASENLATHLS</sequence>
<evidence type="ECO:0000313" key="1">
    <source>
        <dbReference type="Proteomes" id="UP000887578"/>
    </source>
</evidence>